<keyword evidence="1" id="KW-0479">Metal-binding</keyword>
<accession>A0A6A6XUW8</accession>
<dbReference type="InterPro" id="IPR036236">
    <property type="entry name" value="Znf_C2H2_sf"/>
</dbReference>
<dbReference type="InterPro" id="IPR013087">
    <property type="entry name" value="Znf_C2H2_type"/>
</dbReference>
<dbReference type="OrthoDB" id="6365676at2759"/>
<evidence type="ECO:0000313" key="4">
    <source>
        <dbReference type="EMBL" id="KAF2800033.1"/>
    </source>
</evidence>
<proteinExistence type="predicted"/>
<keyword evidence="5" id="KW-1185">Reference proteome</keyword>
<protein>
    <recommendedName>
        <fullName evidence="3">C2H2-type domain-containing protein</fullName>
    </recommendedName>
</protein>
<organism evidence="4 5">
    <name type="scientific">Melanomma pulvis-pyrius CBS 109.77</name>
    <dbReference type="NCBI Taxonomy" id="1314802"/>
    <lineage>
        <taxon>Eukaryota</taxon>
        <taxon>Fungi</taxon>
        <taxon>Dikarya</taxon>
        <taxon>Ascomycota</taxon>
        <taxon>Pezizomycotina</taxon>
        <taxon>Dothideomycetes</taxon>
        <taxon>Pleosporomycetidae</taxon>
        <taxon>Pleosporales</taxon>
        <taxon>Melanommataceae</taxon>
        <taxon>Melanomma</taxon>
    </lineage>
</organism>
<evidence type="ECO:0000256" key="2">
    <source>
        <dbReference type="SAM" id="MobiDB-lite"/>
    </source>
</evidence>
<feature type="region of interest" description="Disordered" evidence="2">
    <location>
        <begin position="42"/>
        <end position="61"/>
    </location>
</feature>
<dbReference type="AlphaFoldDB" id="A0A6A6XUW8"/>
<evidence type="ECO:0000313" key="5">
    <source>
        <dbReference type="Proteomes" id="UP000799757"/>
    </source>
</evidence>
<sequence length="140" mass="15878">MNVTGHGNEVFGANRGQRPFQNLGILPQEPPTLYLEQTHSLSPDDMGIQRSPSTVSQNQSGDVVECSDCGAWFKGQHARGNLTRHRKTRTCASSEKRKEWQCESCDNVYQRSDALLKHMRKVHNYPGPERKNDNSEEYGM</sequence>
<keyword evidence="1" id="KW-0863">Zinc-finger</keyword>
<dbReference type="PROSITE" id="PS50157">
    <property type="entry name" value="ZINC_FINGER_C2H2_2"/>
    <property type="match status" value="1"/>
</dbReference>
<keyword evidence="1" id="KW-0862">Zinc</keyword>
<feature type="domain" description="C2H2-type" evidence="3">
    <location>
        <begin position="100"/>
        <end position="128"/>
    </location>
</feature>
<gene>
    <name evidence="4" type="ORF">K505DRAFT_32354</name>
</gene>
<reference evidence="4" key="1">
    <citation type="journal article" date="2020" name="Stud. Mycol.">
        <title>101 Dothideomycetes genomes: a test case for predicting lifestyles and emergence of pathogens.</title>
        <authorList>
            <person name="Haridas S."/>
            <person name="Albert R."/>
            <person name="Binder M."/>
            <person name="Bloem J."/>
            <person name="Labutti K."/>
            <person name="Salamov A."/>
            <person name="Andreopoulos B."/>
            <person name="Baker S."/>
            <person name="Barry K."/>
            <person name="Bills G."/>
            <person name="Bluhm B."/>
            <person name="Cannon C."/>
            <person name="Castanera R."/>
            <person name="Culley D."/>
            <person name="Daum C."/>
            <person name="Ezra D."/>
            <person name="Gonzalez J."/>
            <person name="Henrissat B."/>
            <person name="Kuo A."/>
            <person name="Liang C."/>
            <person name="Lipzen A."/>
            <person name="Lutzoni F."/>
            <person name="Magnuson J."/>
            <person name="Mondo S."/>
            <person name="Nolan M."/>
            <person name="Ohm R."/>
            <person name="Pangilinan J."/>
            <person name="Park H.-J."/>
            <person name="Ramirez L."/>
            <person name="Alfaro M."/>
            <person name="Sun H."/>
            <person name="Tritt A."/>
            <person name="Yoshinaga Y."/>
            <person name="Zwiers L.-H."/>
            <person name="Turgeon B."/>
            <person name="Goodwin S."/>
            <person name="Spatafora J."/>
            <person name="Crous P."/>
            <person name="Grigoriev I."/>
        </authorList>
    </citation>
    <scope>NUCLEOTIDE SEQUENCE</scope>
    <source>
        <strain evidence="4">CBS 109.77</strain>
    </source>
</reference>
<dbReference type="Proteomes" id="UP000799757">
    <property type="component" value="Unassembled WGS sequence"/>
</dbReference>
<evidence type="ECO:0000256" key="1">
    <source>
        <dbReference type="PROSITE-ProRule" id="PRU00042"/>
    </source>
</evidence>
<dbReference type="PROSITE" id="PS00028">
    <property type="entry name" value="ZINC_FINGER_C2H2_1"/>
    <property type="match status" value="1"/>
</dbReference>
<name>A0A6A6XUW8_9PLEO</name>
<dbReference type="SUPFAM" id="SSF57667">
    <property type="entry name" value="beta-beta-alpha zinc fingers"/>
    <property type="match status" value="1"/>
</dbReference>
<dbReference type="GO" id="GO:0008270">
    <property type="term" value="F:zinc ion binding"/>
    <property type="evidence" value="ECO:0007669"/>
    <property type="project" value="UniProtKB-KW"/>
</dbReference>
<evidence type="ECO:0000259" key="3">
    <source>
        <dbReference type="PROSITE" id="PS50157"/>
    </source>
</evidence>
<feature type="compositionally biased region" description="Polar residues" evidence="2">
    <location>
        <begin position="50"/>
        <end position="61"/>
    </location>
</feature>
<dbReference type="EMBL" id="MU001754">
    <property type="protein sequence ID" value="KAF2800033.1"/>
    <property type="molecule type" value="Genomic_DNA"/>
</dbReference>
<dbReference type="Gene3D" id="3.30.160.60">
    <property type="entry name" value="Classic Zinc Finger"/>
    <property type="match status" value="1"/>
</dbReference>